<dbReference type="AlphaFoldDB" id="A0A3N4KFA4"/>
<evidence type="ECO:0000313" key="3">
    <source>
        <dbReference type="Proteomes" id="UP000277580"/>
    </source>
</evidence>
<feature type="compositionally biased region" description="Polar residues" evidence="1">
    <location>
        <begin position="152"/>
        <end position="161"/>
    </location>
</feature>
<keyword evidence="3" id="KW-1185">Reference proteome</keyword>
<dbReference type="STRING" id="1392247.A0A3N4KFA4"/>
<evidence type="ECO:0000313" key="2">
    <source>
        <dbReference type="EMBL" id="RPB08168.1"/>
    </source>
</evidence>
<proteinExistence type="predicted"/>
<feature type="compositionally biased region" description="Low complexity" evidence="1">
    <location>
        <begin position="166"/>
        <end position="188"/>
    </location>
</feature>
<name>A0A3N4KFA4_9PEZI</name>
<gene>
    <name evidence="2" type="ORF">P167DRAFT_539492</name>
</gene>
<dbReference type="Proteomes" id="UP000277580">
    <property type="component" value="Unassembled WGS sequence"/>
</dbReference>
<evidence type="ECO:0000256" key="1">
    <source>
        <dbReference type="SAM" id="MobiDB-lite"/>
    </source>
</evidence>
<feature type="region of interest" description="Disordered" evidence="1">
    <location>
        <begin position="76"/>
        <end position="97"/>
    </location>
</feature>
<reference evidence="2 3" key="1">
    <citation type="journal article" date="2018" name="Nat. Ecol. Evol.">
        <title>Pezizomycetes genomes reveal the molecular basis of ectomycorrhizal truffle lifestyle.</title>
        <authorList>
            <person name="Murat C."/>
            <person name="Payen T."/>
            <person name="Noel B."/>
            <person name="Kuo A."/>
            <person name="Morin E."/>
            <person name="Chen J."/>
            <person name="Kohler A."/>
            <person name="Krizsan K."/>
            <person name="Balestrini R."/>
            <person name="Da Silva C."/>
            <person name="Montanini B."/>
            <person name="Hainaut M."/>
            <person name="Levati E."/>
            <person name="Barry K.W."/>
            <person name="Belfiori B."/>
            <person name="Cichocki N."/>
            <person name="Clum A."/>
            <person name="Dockter R.B."/>
            <person name="Fauchery L."/>
            <person name="Guy J."/>
            <person name="Iotti M."/>
            <person name="Le Tacon F."/>
            <person name="Lindquist E.A."/>
            <person name="Lipzen A."/>
            <person name="Malagnac F."/>
            <person name="Mello A."/>
            <person name="Molinier V."/>
            <person name="Miyauchi S."/>
            <person name="Poulain J."/>
            <person name="Riccioni C."/>
            <person name="Rubini A."/>
            <person name="Sitrit Y."/>
            <person name="Splivallo R."/>
            <person name="Traeger S."/>
            <person name="Wang M."/>
            <person name="Zifcakova L."/>
            <person name="Wipf D."/>
            <person name="Zambonelli A."/>
            <person name="Paolocci F."/>
            <person name="Nowrousian M."/>
            <person name="Ottonello S."/>
            <person name="Baldrian P."/>
            <person name="Spatafora J.W."/>
            <person name="Henrissat B."/>
            <person name="Nagy L.G."/>
            <person name="Aury J.M."/>
            <person name="Wincker P."/>
            <person name="Grigoriev I.V."/>
            <person name="Bonfante P."/>
            <person name="Martin F.M."/>
        </authorList>
    </citation>
    <scope>NUCLEOTIDE SEQUENCE [LARGE SCALE GENOMIC DNA]</scope>
    <source>
        <strain evidence="2 3">CCBAS932</strain>
    </source>
</reference>
<sequence>MSGGRSSSLYLDQDQSPMNNYISPNQSMGNFGVVFPALSSLSSSLPDGASPRTPGGEKVQLPLPIRTQASEAMANNAGNLRPPSIGNTLVNDSTSSNYERQSLQASYRVFPSSWAGDSSFSATSQSAGMAVNSPTAAGMPSQPTPALPVPCQISTYDSHNPPTFPLSSSNSSLLPSLSQQNPLISSSSVDSFPQALAHQQNQKNRSNSESSNSSKTIAPAVAIRTNSTPSYTRSSVDTNSHGGQSMQQHRASEFNKVY</sequence>
<feature type="compositionally biased region" description="Low complexity" evidence="1">
    <location>
        <begin position="199"/>
        <end position="214"/>
    </location>
</feature>
<dbReference type="EMBL" id="ML119167">
    <property type="protein sequence ID" value="RPB08168.1"/>
    <property type="molecule type" value="Genomic_DNA"/>
</dbReference>
<feature type="region of interest" description="Disordered" evidence="1">
    <location>
        <begin position="1"/>
        <end position="23"/>
    </location>
</feature>
<feature type="region of interest" description="Disordered" evidence="1">
    <location>
        <begin position="130"/>
        <end position="258"/>
    </location>
</feature>
<dbReference type="InParanoid" id="A0A3N4KFA4"/>
<feature type="compositionally biased region" description="Polar residues" evidence="1">
    <location>
        <begin position="85"/>
        <end position="97"/>
    </location>
</feature>
<organism evidence="2 3">
    <name type="scientific">Morchella conica CCBAS932</name>
    <dbReference type="NCBI Taxonomy" id="1392247"/>
    <lineage>
        <taxon>Eukaryota</taxon>
        <taxon>Fungi</taxon>
        <taxon>Dikarya</taxon>
        <taxon>Ascomycota</taxon>
        <taxon>Pezizomycotina</taxon>
        <taxon>Pezizomycetes</taxon>
        <taxon>Pezizales</taxon>
        <taxon>Morchellaceae</taxon>
        <taxon>Morchella</taxon>
    </lineage>
</organism>
<accession>A0A3N4KFA4</accession>
<protein>
    <submittedName>
        <fullName evidence="2">Uncharacterized protein</fullName>
    </submittedName>
</protein>
<dbReference type="OrthoDB" id="5394557at2759"/>
<feature type="compositionally biased region" description="Polar residues" evidence="1">
    <location>
        <begin position="224"/>
        <end position="249"/>
    </location>
</feature>